<comment type="caution">
    <text evidence="1">The sequence shown here is derived from an EMBL/GenBank/DDBJ whole genome shotgun (WGS) entry which is preliminary data.</text>
</comment>
<proteinExistence type="predicted"/>
<accession>A0A0C1ZLD1</accession>
<protein>
    <submittedName>
        <fullName evidence="1">Uncharacterized protein</fullName>
    </submittedName>
</protein>
<name>A0A0C1ZLD1_9BACT</name>
<sequence>MKSRRRDQCDEPRDEIMRVQHHRVRAIAPGVFEPIHQTLALGSELEPLLSDWRSRDVPA</sequence>
<dbReference type="Proteomes" id="UP000031599">
    <property type="component" value="Unassembled WGS sequence"/>
</dbReference>
<reference evidence="1 2" key="1">
    <citation type="submission" date="2014-12" db="EMBL/GenBank/DDBJ databases">
        <title>Genome assembly of Enhygromyxa salina DSM 15201.</title>
        <authorList>
            <person name="Sharma G."/>
            <person name="Subramanian S."/>
        </authorList>
    </citation>
    <scope>NUCLEOTIDE SEQUENCE [LARGE SCALE GENOMIC DNA]</scope>
    <source>
        <strain evidence="1 2">DSM 15201</strain>
    </source>
</reference>
<evidence type="ECO:0000313" key="2">
    <source>
        <dbReference type="Proteomes" id="UP000031599"/>
    </source>
</evidence>
<organism evidence="1 2">
    <name type="scientific">Enhygromyxa salina</name>
    <dbReference type="NCBI Taxonomy" id="215803"/>
    <lineage>
        <taxon>Bacteria</taxon>
        <taxon>Pseudomonadati</taxon>
        <taxon>Myxococcota</taxon>
        <taxon>Polyangia</taxon>
        <taxon>Nannocystales</taxon>
        <taxon>Nannocystaceae</taxon>
        <taxon>Enhygromyxa</taxon>
    </lineage>
</organism>
<gene>
    <name evidence="1" type="ORF">DB30_03361</name>
</gene>
<dbReference type="AlphaFoldDB" id="A0A0C1ZLD1"/>
<dbReference type="EMBL" id="JMCC02000252">
    <property type="protein sequence ID" value="KIG11548.1"/>
    <property type="molecule type" value="Genomic_DNA"/>
</dbReference>
<evidence type="ECO:0000313" key="1">
    <source>
        <dbReference type="EMBL" id="KIG11548.1"/>
    </source>
</evidence>